<organism evidence="2 3">
    <name type="scientific">Rotaria sordida</name>
    <dbReference type="NCBI Taxonomy" id="392033"/>
    <lineage>
        <taxon>Eukaryota</taxon>
        <taxon>Metazoa</taxon>
        <taxon>Spiralia</taxon>
        <taxon>Gnathifera</taxon>
        <taxon>Rotifera</taxon>
        <taxon>Eurotatoria</taxon>
        <taxon>Bdelloidea</taxon>
        <taxon>Philodinida</taxon>
        <taxon>Philodinidae</taxon>
        <taxon>Rotaria</taxon>
    </lineage>
</organism>
<evidence type="ECO:0000313" key="3">
    <source>
        <dbReference type="Proteomes" id="UP000663889"/>
    </source>
</evidence>
<dbReference type="Gene3D" id="3.40.50.720">
    <property type="entry name" value="NAD(P)-binding Rossmann-like Domain"/>
    <property type="match status" value="1"/>
</dbReference>
<dbReference type="AlphaFoldDB" id="A0A814M4D8"/>
<evidence type="ECO:0000259" key="1">
    <source>
        <dbReference type="Pfam" id="PF05368"/>
    </source>
</evidence>
<dbReference type="Gene3D" id="3.90.25.10">
    <property type="entry name" value="UDP-galactose 4-epimerase, domain 1"/>
    <property type="match status" value="1"/>
</dbReference>
<dbReference type="InterPro" id="IPR052718">
    <property type="entry name" value="NmrA-type_oxidoreductase"/>
</dbReference>
<dbReference type="InterPro" id="IPR008030">
    <property type="entry name" value="NmrA-like"/>
</dbReference>
<name>A0A814M4D8_9BILA</name>
<evidence type="ECO:0000313" key="2">
    <source>
        <dbReference type="EMBL" id="CAF1074388.1"/>
    </source>
</evidence>
<dbReference type="EMBL" id="CAJNOU010000727">
    <property type="protein sequence ID" value="CAF1074388.1"/>
    <property type="molecule type" value="Genomic_DNA"/>
</dbReference>
<accession>A0A814M4D8</accession>
<feature type="domain" description="NmrA-like" evidence="1">
    <location>
        <begin position="5"/>
        <end position="234"/>
    </location>
</feature>
<dbReference type="PANTHER" id="PTHR47129">
    <property type="entry name" value="QUINONE OXIDOREDUCTASE 2"/>
    <property type="match status" value="1"/>
</dbReference>
<dbReference type="Proteomes" id="UP000663889">
    <property type="component" value="Unassembled WGS sequence"/>
</dbReference>
<dbReference type="Pfam" id="PF05368">
    <property type="entry name" value="NmrA"/>
    <property type="match status" value="1"/>
</dbReference>
<dbReference type="PANTHER" id="PTHR47129:SF1">
    <property type="entry name" value="NMRA-LIKE DOMAIN-CONTAINING PROTEIN"/>
    <property type="match status" value="1"/>
</dbReference>
<comment type="caution">
    <text evidence="2">The sequence shown here is derived from an EMBL/GenBank/DDBJ whole genome shotgun (WGS) entry which is preliminary data.</text>
</comment>
<sequence>MVKFVLTGSTGELGSSVLRHLLGLGVNPKEIILSVYNPKGADPELAKIVFDVRHGDYKRQETLEKAFQGAEILFLVSSTTMIHEKRTEEHRNAIEAAKNVGIKHILYTSLACGDTRETQIMIAHLDTEDLIKASGLKYTIIREGIYSEVFQSFIGYFDALTTTEIVVPSDGGISFAGRDNLGEATAKILASANEYENKTIFLTGPKAYTLKEITLFVSKILDRDIPLRFVSLEEYINHYLNDRGEFWVRLWATTYPALQRGELARVDPTLENLLGRKPKSLEQTIEEILTNKQTGEKESKFHNKYWQASTFNNK</sequence>
<dbReference type="SUPFAM" id="SSF51735">
    <property type="entry name" value="NAD(P)-binding Rossmann-fold domains"/>
    <property type="match status" value="1"/>
</dbReference>
<gene>
    <name evidence="2" type="ORF">SEV965_LOCUS14525</name>
</gene>
<reference evidence="2" key="1">
    <citation type="submission" date="2021-02" db="EMBL/GenBank/DDBJ databases">
        <authorList>
            <person name="Nowell W R."/>
        </authorList>
    </citation>
    <scope>NUCLEOTIDE SEQUENCE</scope>
</reference>
<protein>
    <recommendedName>
        <fullName evidence="1">NmrA-like domain-containing protein</fullName>
    </recommendedName>
</protein>
<proteinExistence type="predicted"/>
<dbReference type="InterPro" id="IPR036291">
    <property type="entry name" value="NAD(P)-bd_dom_sf"/>
</dbReference>